<evidence type="ECO:0000256" key="3">
    <source>
        <dbReference type="ARBA" id="ARBA00022757"/>
    </source>
</evidence>
<evidence type="ECO:0000256" key="5">
    <source>
        <dbReference type="ARBA" id="ARBA00022825"/>
    </source>
</evidence>
<keyword evidence="5 8" id="KW-0720">Serine protease</keyword>
<reference evidence="11 12" key="1">
    <citation type="submission" date="2019-04" db="EMBL/GenBank/DDBJ databases">
        <authorList>
            <consortium name="Wellcome Sanger Institute Data Sharing"/>
        </authorList>
    </citation>
    <scope>NUCLEOTIDE SEQUENCE [LARGE SCALE GENOMIC DNA]</scope>
</reference>
<keyword evidence="2 8" id="KW-0645">Protease</keyword>
<evidence type="ECO:0000256" key="2">
    <source>
        <dbReference type="ARBA" id="ARBA00022670"/>
    </source>
</evidence>
<dbReference type="FunFam" id="2.40.10.10:FF:000181">
    <property type="entry name" value="Chymotrypsinogen A"/>
    <property type="match status" value="1"/>
</dbReference>
<keyword evidence="3" id="KW-0222">Digestion</keyword>
<evidence type="ECO:0000256" key="1">
    <source>
        <dbReference type="ARBA" id="ARBA00004239"/>
    </source>
</evidence>
<feature type="domain" description="Peptidase S1" evidence="10">
    <location>
        <begin position="318"/>
        <end position="486"/>
    </location>
</feature>
<dbReference type="SMART" id="SM00020">
    <property type="entry name" value="Tryp_SPc"/>
    <property type="match status" value="2"/>
</dbReference>
<dbReference type="PRINTS" id="PR00722">
    <property type="entry name" value="CHYMOTRYPSIN"/>
</dbReference>
<dbReference type="FunFam" id="2.40.10.10:FF:000057">
    <property type="entry name" value="Zgc:100868"/>
    <property type="match status" value="1"/>
</dbReference>
<dbReference type="Pfam" id="PF00089">
    <property type="entry name" value="Trypsin"/>
    <property type="match status" value="2"/>
</dbReference>
<protein>
    <recommendedName>
        <fullName evidence="7">chymotrypsin</fullName>
        <ecNumber evidence="7">3.4.21.1</ecNumber>
    </recommendedName>
</protein>
<dbReference type="GO" id="GO:0005576">
    <property type="term" value="C:extracellular region"/>
    <property type="evidence" value="ECO:0007669"/>
    <property type="project" value="UniProtKB-SubCell"/>
</dbReference>
<dbReference type="PROSITE" id="PS00135">
    <property type="entry name" value="TRYPSIN_SER"/>
    <property type="match status" value="1"/>
</dbReference>
<dbReference type="PANTHER" id="PTHR24252:SF7">
    <property type="entry name" value="HYALIN"/>
    <property type="match status" value="1"/>
</dbReference>
<evidence type="ECO:0000313" key="12">
    <source>
        <dbReference type="Proteomes" id="UP000694397"/>
    </source>
</evidence>
<accession>A0A8C9R4S9</accession>
<evidence type="ECO:0000256" key="8">
    <source>
        <dbReference type="RuleBase" id="RU363034"/>
    </source>
</evidence>
<dbReference type="AlphaFoldDB" id="A0A8C9R4S9"/>
<dbReference type="PROSITE" id="PS50240">
    <property type="entry name" value="TRYPSIN_DOM"/>
    <property type="match status" value="2"/>
</dbReference>
<name>A0A8C9R4S9_SCLFO</name>
<dbReference type="PROSITE" id="PS00134">
    <property type="entry name" value="TRYPSIN_HIS"/>
    <property type="match status" value="2"/>
</dbReference>
<reference evidence="11" key="3">
    <citation type="submission" date="2025-09" db="UniProtKB">
        <authorList>
            <consortium name="Ensembl"/>
        </authorList>
    </citation>
    <scope>IDENTIFICATION</scope>
</reference>
<keyword evidence="6" id="KW-1015">Disulfide bond</keyword>
<sequence>VCKIRCQYASSLAHLLTCRLPSACGRAPLNTKIVGGQNAAPGSWPWQVSMRYQGSHVCGGSLINNRWVLSAAHCFALISTNPSRWTMVLGLQTQQGTNPNSVSVSVSKITVNPNYNGNTNNNDLALVQLSSTINFSDYIQPICLAATGSTFYNGTETWVSGWGNIQSGVSLPSPGTLQEMQVPVVGNGKCNCLYGPGSITDNMLCAGLLAGGKDSCQGDSGGPLVVKRGSVWVQAGIVSFGNGCAEPSYPGVYTRVSRYQSWISSVITSNLPGFVTYFSSGTNSDVTLPSIKTSVPQTSVFTCRPPSVCGQAPLNTRIVGGQNAAPGSWPWQVSMRYQGSHMCGGSLINNRWILSAAHCFTLISANPSRWTMVLGLQTQQGTNPNAVSVSVSKITVNPNYNGNTHDNDLALVQLSSTVNFNNYIQPVCLAAAGSTFYNGTKTWVTGWGYIQSGGDCNQLLSSSLSVPPSTGDSAGSRGACHWKREV</sequence>
<reference evidence="11" key="2">
    <citation type="submission" date="2025-08" db="UniProtKB">
        <authorList>
            <consortium name="Ensembl"/>
        </authorList>
    </citation>
    <scope>IDENTIFICATION</scope>
</reference>
<dbReference type="CDD" id="cd00190">
    <property type="entry name" value="Tryp_SPc"/>
    <property type="match status" value="2"/>
</dbReference>
<evidence type="ECO:0000256" key="7">
    <source>
        <dbReference type="ARBA" id="ARBA00044036"/>
    </source>
</evidence>
<organism evidence="11 12">
    <name type="scientific">Scleropages formosus</name>
    <name type="common">Asian bonytongue</name>
    <name type="synonym">Osteoglossum formosum</name>
    <dbReference type="NCBI Taxonomy" id="113540"/>
    <lineage>
        <taxon>Eukaryota</taxon>
        <taxon>Metazoa</taxon>
        <taxon>Chordata</taxon>
        <taxon>Craniata</taxon>
        <taxon>Vertebrata</taxon>
        <taxon>Euteleostomi</taxon>
        <taxon>Actinopterygii</taxon>
        <taxon>Neopterygii</taxon>
        <taxon>Teleostei</taxon>
        <taxon>Osteoglossocephala</taxon>
        <taxon>Osteoglossomorpha</taxon>
        <taxon>Osteoglossiformes</taxon>
        <taxon>Osteoglossidae</taxon>
        <taxon>Scleropages</taxon>
    </lineage>
</organism>
<dbReference type="InterPro" id="IPR043504">
    <property type="entry name" value="Peptidase_S1_PA_chymotrypsin"/>
</dbReference>
<dbReference type="Ensembl" id="ENSSFOT00015005009.2">
    <property type="protein sequence ID" value="ENSSFOP00015004931.2"/>
    <property type="gene ID" value="ENSSFOG00015002092.2"/>
</dbReference>
<keyword evidence="12" id="KW-1185">Reference proteome</keyword>
<dbReference type="GO" id="GO:0006508">
    <property type="term" value="P:proteolysis"/>
    <property type="evidence" value="ECO:0007669"/>
    <property type="project" value="UniProtKB-KW"/>
</dbReference>
<proteinExistence type="predicted"/>
<dbReference type="InterPro" id="IPR001254">
    <property type="entry name" value="Trypsin_dom"/>
</dbReference>
<evidence type="ECO:0000256" key="9">
    <source>
        <dbReference type="SAM" id="MobiDB-lite"/>
    </source>
</evidence>
<evidence type="ECO:0000313" key="11">
    <source>
        <dbReference type="Ensembl" id="ENSSFOP00015004931.2"/>
    </source>
</evidence>
<feature type="region of interest" description="Disordered" evidence="9">
    <location>
        <begin position="467"/>
        <end position="486"/>
    </location>
</feature>
<dbReference type="SUPFAM" id="SSF50494">
    <property type="entry name" value="Trypsin-like serine proteases"/>
    <property type="match status" value="2"/>
</dbReference>
<evidence type="ECO:0000259" key="10">
    <source>
        <dbReference type="PROSITE" id="PS50240"/>
    </source>
</evidence>
<dbReference type="GO" id="GO:0007586">
    <property type="term" value="P:digestion"/>
    <property type="evidence" value="ECO:0007669"/>
    <property type="project" value="UniProtKB-KW"/>
</dbReference>
<dbReference type="InterPro" id="IPR033116">
    <property type="entry name" value="TRYPSIN_SER"/>
</dbReference>
<dbReference type="GeneTree" id="ENSGT00940000163009"/>
<dbReference type="InterPro" id="IPR001314">
    <property type="entry name" value="Peptidase_S1A"/>
</dbReference>
<evidence type="ECO:0000256" key="4">
    <source>
        <dbReference type="ARBA" id="ARBA00022801"/>
    </source>
</evidence>
<evidence type="ECO:0000256" key="6">
    <source>
        <dbReference type="ARBA" id="ARBA00023157"/>
    </source>
</evidence>
<dbReference type="EC" id="3.4.21.1" evidence="7"/>
<dbReference type="Gene3D" id="2.40.10.10">
    <property type="entry name" value="Trypsin-like serine proteases"/>
    <property type="match status" value="2"/>
</dbReference>
<dbReference type="PANTHER" id="PTHR24252">
    <property type="entry name" value="ACROSIN-RELATED"/>
    <property type="match status" value="1"/>
</dbReference>
<feature type="domain" description="Peptidase S1" evidence="10">
    <location>
        <begin position="33"/>
        <end position="268"/>
    </location>
</feature>
<dbReference type="InterPro" id="IPR018114">
    <property type="entry name" value="TRYPSIN_HIS"/>
</dbReference>
<comment type="subcellular location">
    <subcellularLocation>
        <location evidence="1">Secreted</location>
        <location evidence="1">Extracellular space</location>
    </subcellularLocation>
</comment>
<dbReference type="InterPro" id="IPR009003">
    <property type="entry name" value="Peptidase_S1_PA"/>
</dbReference>
<dbReference type="GO" id="GO:0004252">
    <property type="term" value="F:serine-type endopeptidase activity"/>
    <property type="evidence" value="ECO:0007669"/>
    <property type="project" value="UniProtKB-EC"/>
</dbReference>
<dbReference type="Proteomes" id="UP000694397">
    <property type="component" value="Chromosome 8"/>
</dbReference>
<keyword evidence="4 8" id="KW-0378">Hydrolase</keyword>